<proteinExistence type="predicted"/>
<dbReference type="EMBL" id="CAKXZS010000014">
    <property type="protein sequence ID" value="CAH2399208.1"/>
    <property type="molecule type" value="Genomic_DNA"/>
</dbReference>
<dbReference type="NCBIfam" id="TIGR01537">
    <property type="entry name" value="portal_HK97"/>
    <property type="match status" value="1"/>
</dbReference>
<dbReference type="InterPro" id="IPR006427">
    <property type="entry name" value="Portal_HK97"/>
</dbReference>
<name>A0ABN8JNG0_9HYPH</name>
<comment type="caution">
    <text evidence="1">The sequence shown here is derived from an EMBL/GenBank/DDBJ whole genome shotgun (WGS) entry which is preliminary data.</text>
</comment>
<dbReference type="InterPro" id="IPR006944">
    <property type="entry name" value="Phage/GTA_portal"/>
</dbReference>
<evidence type="ECO:0000313" key="2">
    <source>
        <dbReference type="Proteomes" id="UP001152604"/>
    </source>
</evidence>
<sequence length="436" mass="47886">MRGLFGALAGAERKDQGGSRYGLVDEMWADFFGGFRSSKSGVSVNWKTSLSNTTVLACCRVRADGHATVPWKLYQRTEMTKNGRTVVGRREARDHPLYDLLATAPNEWMTSLEFRETQSFHVDLVGRSYAFKNIVRGEIAEIILLDPGRVTKRVNADYSRVYTLQGLDGTTQTVTEDQIWEVKGPSWDTIDGLDIVRLAAEAIGLALATEESHAAFHRNGVRPSGMLSVEGTMNEAGLIRLAAWVRRNFGGANNTGRLMVVDRNATFSPMQMTGVDSQHIETRKFQVERICEVLRVMPIMIGFSGDKNATFASAEQMFLAHLVHCVRPIHRRFGGSADLHLLSKKERQQGFYTGFVDSDFLSPSVEAKAKYNQIALGGPNNPGWVTQNDVRGWDEMDAVDGADTLFVPSGMAALDETGKLVPITAPAKPAPGAGGK</sequence>
<accession>A0ABN8JNG0</accession>
<gene>
    <name evidence="1" type="ORF">MES4922_210151</name>
</gene>
<organism evidence="1 2">
    <name type="scientific">Mesorhizobium ventifaucium</name>
    <dbReference type="NCBI Taxonomy" id="666020"/>
    <lineage>
        <taxon>Bacteria</taxon>
        <taxon>Pseudomonadati</taxon>
        <taxon>Pseudomonadota</taxon>
        <taxon>Alphaproteobacteria</taxon>
        <taxon>Hyphomicrobiales</taxon>
        <taxon>Phyllobacteriaceae</taxon>
        <taxon>Mesorhizobium</taxon>
    </lineage>
</organism>
<dbReference type="Pfam" id="PF04860">
    <property type="entry name" value="Phage_portal"/>
    <property type="match status" value="1"/>
</dbReference>
<keyword evidence="2" id="KW-1185">Reference proteome</keyword>
<evidence type="ECO:0000313" key="1">
    <source>
        <dbReference type="EMBL" id="CAH2399208.1"/>
    </source>
</evidence>
<dbReference type="Proteomes" id="UP001152604">
    <property type="component" value="Unassembled WGS sequence"/>
</dbReference>
<reference evidence="1" key="1">
    <citation type="submission" date="2022-03" db="EMBL/GenBank/DDBJ databases">
        <authorList>
            <person name="Brunel B."/>
        </authorList>
    </citation>
    <scope>NUCLEOTIDE SEQUENCE</scope>
    <source>
        <strain evidence="1">STM4922sample</strain>
    </source>
</reference>
<protein>
    <submittedName>
        <fullName evidence="1">Phage portal protein</fullName>
    </submittedName>
</protein>
<dbReference type="RefSeq" id="WP_254024969.1">
    <property type="nucleotide sequence ID" value="NZ_CAKXZS010000014.1"/>
</dbReference>